<proteinExistence type="predicted"/>
<accession>H2C0Y0</accession>
<evidence type="ECO:0000313" key="1">
    <source>
        <dbReference type="EMBL" id="EHP69929.1"/>
    </source>
</evidence>
<protein>
    <submittedName>
        <fullName evidence="1">CRISPR-associated protein Cas4/Csa1, subtype I-A/APERN</fullName>
    </submittedName>
</protein>
<dbReference type="EMBL" id="JH597761">
    <property type="protein sequence ID" value="EHP69929.1"/>
    <property type="molecule type" value="Genomic_DNA"/>
</dbReference>
<dbReference type="STRING" id="671065.MetMK1DRAFT_00004310"/>
<dbReference type="AlphaFoldDB" id="H2C0Y0"/>
<dbReference type="Pfam" id="PF06023">
    <property type="entry name" value="Csa1"/>
    <property type="match status" value="1"/>
</dbReference>
<dbReference type="HOGENOM" id="CLU_905009_0_0_2"/>
<evidence type="ECO:0000313" key="2">
    <source>
        <dbReference type="Proteomes" id="UP000003980"/>
    </source>
</evidence>
<dbReference type="eggNOG" id="arCOG04195">
    <property type="taxonomic scope" value="Archaea"/>
</dbReference>
<reference evidence="1 2" key="1">
    <citation type="submission" date="2012-01" db="EMBL/GenBank/DDBJ databases">
        <title>Improved High-Quality Draft sequence of Metallosphaera yellowstonensis MK1.</title>
        <authorList>
            <consortium name="US DOE Joint Genome Institute"/>
            <person name="Lucas S."/>
            <person name="Han J."/>
            <person name="Cheng J.-F."/>
            <person name="Goodwin L."/>
            <person name="Pitluck S."/>
            <person name="Peters L."/>
            <person name="Teshima H."/>
            <person name="Detter J.C."/>
            <person name="Han C."/>
            <person name="Tapia R."/>
            <person name="Land M."/>
            <person name="Hauser L."/>
            <person name="Kyrpides N."/>
            <person name="Kozubal M."/>
            <person name="Macur R.E."/>
            <person name="Jay Z."/>
            <person name="Inskeep W."/>
            <person name="Woyke T."/>
        </authorList>
    </citation>
    <scope>NUCLEOTIDE SEQUENCE [LARGE SCALE GENOMIC DNA]</scope>
    <source>
        <strain evidence="1 2">MK1</strain>
    </source>
</reference>
<dbReference type="OrthoDB" id="19284at2157"/>
<organism evidence="1 2">
    <name type="scientific">Metallosphaera yellowstonensis MK1</name>
    <dbReference type="NCBI Taxonomy" id="671065"/>
    <lineage>
        <taxon>Archaea</taxon>
        <taxon>Thermoproteota</taxon>
        <taxon>Thermoprotei</taxon>
        <taxon>Sulfolobales</taxon>
        <taxon>Sulfolobaceae</taxon>
        <taxon>Metallosphaera</taxon>
    </lineage>
</organism>
<keyword evidence="2" id="KW-1185">Reference proteome</keyword>
<dbReference type="InterPro" id="IPR009260">
    <property type="entry name" value="CRISPR-ass_Csa1"/>
</dbReference>
<dbReference type="NCBIfam" id="TIGR01896">
    <property type="entry name" value="cas_AF1879"/>
    <property type="match status" value="1"/>
</dbReference>
<sequence>MIFTLDQIALYAKRARSTPRSISEELRGWRWNEPPVFPSSSRTLGVSDVLSTCPTGRDVFLRYVKWVRSGTEPRGSLIHETYASAVETVKRFIYEGVSDGNQLRSSMLEEFYTFMKRLDKYRDFPQYLEVGRAMWDYVSSVYSSELDRAVQRSPFLARDSLASMIVPFFVEYPVDGSLVGLNQVRVDAFIPQIPMVAEMKTGVRKKYELSLAGYALAYESNFETPVDFGLLCYVKYEGRINVRCDFKVISDRMREEFLEERDKRLEILDKEIDPGLPNFCDPHCPFLSVCGGKR</sequence>
<dbReference type="PIRSF" id="PIRSF009226">
    <property type="entry name" value="UCP009226"/>
    <property type="match status" value="1"/>
</dbReference>
<name>H2C0Y0_9CREN</name>
<dbReference type="Proteomes" id="UP000003980">
    <property type="component" value="Unassembled WGS sequence"/>
</dbReference>
<gene>
    <name evidence="1" type="ORF">MetMK1DRAFT_00004310</name>
</gene>
<dbReference type="RefSeq" id="WP_009070190.1">
    <property type="nucleotide sequence ID" value="NZ_JH597761.1"/>
</dbReference>